<dbReference type="Gene3D" id="3.30.230.10">
    <property type="match status" value="1"/>
</dbReference>
<dbReference type="EMBL" id="NIRR01000009">
    <property type="protein sequence ID" value="OWP63706.1"/>
    <property type="molecule type" value="Genomic_DNA"/>
</dbReference>
<keyword evidence="6 9" id="KW-0418">Kinase</keyword>
<comment type="similarity">
    <text evidence="1 9">Belongs to the GHMP kinase family. IspE subfamily.</text>
</comment>
<dbReference type="HAMAP" id="MF_00061">
    <property type="entry name" value="IspE"/>
    <property type="match status" value="1"/>
</dbReference>
<feature type="domain" description="GHMP kinase C-terminal" evidence="11">
    <location>
        <begin position="209"/>
        <end position="255"/>
    </location>
</feature>
<dbReference type="GO" id="GO:0016114">
    <property type="term" value="P:terpenoid biosynthetic process"/>
    <property type="evidence" value="ECO:0007669"/>
    <property type="project" value="InterPro"/>
</dbReference>
<keyword evidence="13" id="KW-1185">Reference proteome</keyword>
<evidence type="ECO:0000313" key="12">
    <source>
        <dbReference type="EMBL" id="OWP63706.1"/>
    </source>
</evidence>
<name>A0A246FLS6_9BACT</name>
<comment type="catalytic activity">
    <reaction evidence="9">
        <text>4-CDP-2-C-methyl-D-erythritol + ATP = 4-CDP-2-C-methyl-D-erythritol 2-phosphate + ADP + H(+)</text>
        <dbReference type="Rhea" id="RHEA:18437"/>
        <dbReference type="ChEBI" id="CHEBI:15378"/>
        <dbReference type="ChEBI" id="CHEBI:30616"/>
        <dbReference type="ChEBI" id="CHEBI:57823"/>
        <dbReference type="ChEBI" id="CHEBI:57919"/>
        <dbReference type="ChEBI" id="CHEBI:456216"/>
        <dbReference type="EC" id="2.7.1.148"/>
    </reaction>
</comment>
<reference evidence="12 13" key="1">
    <citation type="submission" date="2017-06" db="EMBL/GenBank/DDBJ databases">
        <title>Hymenobacter amundsenii sp. nov. isolated from regoliths in Antarctica.</title>
        <authorList>
            <person name="Sedlacek I."/>
            <person name="Kralova S."/>
            <person name="Pantucek R."/>
            <person name="Svec P."/>
            <person name="Holochova P."/>
            <person name="Stankova E."/>
            <person name="Vrbovska V."/>
            <person name="Busse H.-J."/>
        </authorList>
    </citation>
    <scope>NUCLEOTIDE SEQUENCE [LARGE SCALE GENOMIC DNA]</scope>
    <source>
        <strain evidence="12 13">CCM 8682</strain>
    </source>
</reference>
<dbReference type="SUPFAM" id="SSF55060">
    <property type="entry name" value="GHMP Kinase, C-terminal domain"/>
    <property type="match status" value="1"/>
</dbReference>
<dbReference type="SUPFAM" id="SSF54211">
    <property type="entry name" value="Ribosomal protein S5 domain 2-like"/>
    <property type="match status" value="1"/>
</dbReference>
<comment type="function">
    <text evidence="9">Catalyzes the phosphorylation of the position 2 hydroxy group of 4-diphosphocytidyl-2C-methyl-D-erythritol.</text>
</comment>
<dbReference type="InterPro" id="IPR020568">
    <property type="entry name" value="Ribosomal_Su5_D2-typ_SF"/>
</dbReference>
<dbReference type="PANTHER" id="PTHR43527:SF2">
    <property type="entry name" value="4-DIPHOSPHOCYTIDYL-2-C-METHYL-D-ERYTHRITOL KINASE, CHLOROPLASTIC"/>
    <property type="match status" value="1"/>
</dbReference>
<dbReference type="OrthoDB" id="9809438at2"/>
<evidence type="ECO:0000256" key="5">
    <source>
        <dbReference type="ARBA" id="ARBA00022741"/>
    </source>
</evidence>
<organism evidence="12 13">
    <name type="scientific">Hymenobacter amundsenii</name>
    <dbReference type="NCBI Taxonomy" id="2006685"/>
    <lineage>
        <taxon>Bacteria</taxon>
        <taxon>Pseudomonadati</taxon>
        <taxon>Bacteroidota</taxon>
        <taxon>Cytophagia</taxon>
        <taxon>Cytophagales</taxon>
        <taxon>Hymenobacteraceae</taxon>
        <taxon>Hymenobacter</taxon>
    </lineage>
</organism>
<dbReference type="AlphaFoldDB" id="A0A246FLS6"/>
<feature type="binding site" evidence="9">
    <location>
        <begin position="93"/>
        <end position="103"/>
    </location>
    <ligand>
        <name>ATP</name>
        <dbReference type="ChEBI" id="CHEBI:30616"/>
    </ligand>
</feature>
<evidence type="ECO:0000259" key="11">
    <source>
        <dbReference type="Pfam" id="PF08544"/>
    </source>
</evidence>
<dbReference type="InterPro" id="IPR004424">
    <property type="entry name" value="IspE"/>
</dbReference>
<feature type="active site" evidence="9">
    <location>
        <position position="8"/>
    </location>
</feature>
<feature type="domain" description="GHMP kinase N-terminal" evidence="10">
    <location>
        <begin position="66"/>
        <end position="141"/>
    </location>
</feature>
<sequence length="275" mass="29757">MLVFPNAKLNLGLYITGLRPDGFRNLESVFVPLPWSDALEVLPAAKGTETTLTLTGLPIPGEPATNLCKKAYELLAADFDLPPVQMHLHKDVPIGAGLGGGSADAAFALKALNTQFKLGLAPEQLESYARRLGSDCAFFIHNQPVFAHSRGDMFEELDFALDLTGTPCLVVYPGLHISTAEAYARVVPRAPRHDLRQSLREPMATWRDTVSNDFEEALTPFYPVLGDIKQQLYAAGATYASLSGSGSAVYGLFPGFSEVPDLTWPAGYTVWSGQL</sequence>
<evidence type="ECO:0000256" key="6">
    <source>
        <dbReference type="ARBA" id="ARBA00022777"/>
    </source>
</evidence>
<dbReference type="Gene3D" id="3.30.70.890">
    <property type="entry name" value="GHMP kinase, C-terminal domain"/>
    <property type="match status" value="1"/>
</dbReference>
<accession>A0A246FLS6</accession>
<dbReference type="Pfam" id="PF08544">
    <property type="entry name" value="GHMP_kinases_C"/>
    <property type="match status" value="1"/>
</dbReference>
<gene>
    <name evidence="9" type="primary">ispE</name>
    <name evidence="12" type="ORF">CDA63_07930</name>
</gene>
<evidence type="ECO:0000256" key="4">
    <source>
        <dbReference type="ARBA" id="ARBA00022679"/>
    </source>
</evidence>
<proteinExistence type="inferred from homology"/>
<keyword evidence="5 9" id="KW-0547">Nucleotide-binding</keyword>
<dbReference type="PIRSF" id="PIRSF010376">
    <property type="entry name" value="IspE"/>
    <property type="match status" value="1"/>
</dbReference>
<evidence type="ECO:0000256" key="1">
    <source>
        <dbReference type="ARBA" id="ARBA00009684"/>
    </source>
</evidence>
<dbReference type="InterPro" id="IPR006204">
    <property type="entry name" value="GHMP_kinase_N_dom"/>
</dbReference>
<dbReference type="InterPro" id="IPR014721">
    <property type="entry name" value="Ribsml_uS5_D2-typ_fold_subgr"/>
</dbReference>
<dbReference type="GO" id="GO:0019288">
    <property type="term" value="P:isopentenyl diphosphate biosynthetic process, methylerythritol 4-phosphate pathway"/>
    <property type="evidence" value="ECO:0007669"/>
    <property type="project" value="UniProtKB-UniRule"/>
</dbReference>
<dbReference type="EC" id="2.7.1.148" evidence="2 9"/>
<evidence type="ECO:0000256" key="3">
    <source>
        <dbReference type="ARBA" id="ARBA00017473"/>
    </source>
</evidence>
<evidence type="ECO:0000256" key="7">
    <source>
        <dbReference type="ARBA" id="ARBA00022840"/>
    </source>
</evidence>
<dbReference type="GO" id="GO:0050515">
    <property type="term" value="F:4-(cytidine 5'-diphospho)-2-C-methyl-D-erythritol kinase activity"/>
    <property type="evidence" value="ECO:0007669"/>
    <property type="project" value="UniProtKB-UniRule"/>
</dbReference>
<keyword evidence="7 9" id="KW-0067">ATP-binding</keyword>
<evidence type="ECO:0000256" key="2">
    <source>
        <dbReference type="ARBA" id="ARBA00012052"/>
    </source>
</evidence>
<feature type="active site" evidence="9">
    <location>
        <position position="135"/>
    </location>
</feature>
<evidence type="ECO:0000313" key="13">
    <source>
        <dbReference type="Proteomes" id="UP000197277"/>
    </source>
</evidence>
<evidence type="ECO:0000259" key="10">
    <source>
        <dbReference type="Pfam" id="PF00288"/>
    </source>
</evidence>
<dbReference type="UniPathway" id="UPA00056">
    <property type="reaction ID" value="UER00094"/>
</dbReference>
<dbReference type="InterPro" id="IPR036554">
    <property type="entry name" value="GHMP_kinase_C_sf"/>
</dbReference>
<dbReference type="GO" id="GO:0005524">
    <property type="term" value="F:ATP binding"/>
    <property type="evidence" value="ECO:0007669"/>
    <property type="project" value="UniProtKB-UniRule"/>
</dbReference>
<dbReference type="RefSeq" id="WP_088463910.1">
    <property type="nucleotide sequence ID" value="NZ_NIRR01000009.1"/>
</dbReference>
<keyword evidence="9" id="KW-0414">Isoprene biosynthesis</keyword>
<comment type="caution">
    <text evidence="12">The sequence shown here is derived from an EMBL/GenBank/DDBJ whole genome shotgun (WGS) entry which is preliminary data.</text>
</comment>
<protein>
    <recommendedName>
        <fullName evidence="3 9">4-diphosphocytidyl-2-C-methyl-D-erythritol kinase</fullName>
        <shortName evidence="9">CMK</shortName>
        <ecNumber evidence="2 9">2.7.1.148</ecNumber>
    </recommendedName>
    <alternativeName>
        <fullName evidence="8 9">4-(cytidine-5'-diphospho)-2-C-methyl-D-erythritol kinase</fullName>
    </alternativeName>
</protein>
<keyword evidence="4 9" id="KW-0808">Transferase</keyword>
<evidence type="ECO:0000256" key="9">
    <source>
        <dbReference type="HAMAP-Rule" id="MF_00061"/>
    </source>
</evidence>
<dbReference type="PANTHER" id="PTHR43527">
    <property type="entry name" value="4-DIPHOSPHOCYTIDYL-2-C-METHYL-D-ERYTHRITOL KINASE, CHLOROPLASTIC"/>
    <property type="match status" value="1"/>
</dbReference>
<evidence type="ECO:0000256" key="8">
    <source>
        <dbReference type="ARBA" id="ARBA00032554"/>
    </source>
</evidence>
<dbReference type="Pfam" id="PF00288">
    <property type="entry name" value="GHMP_kinases_N"/>
    <property type="match status" value="1"/>
</dbReference>
<comment type="pathway">
    <text evidence="9">Isoprenoid biosynthesis; isopentenyl diphosphate biosynthesis via DXP pathway; isopentenyl diphosphate from 1-deoxy-D-xylulose 5-phosphate: step 3/6.</text>
</comment>
<dbReference type="InterPro" id="IPR013750">
    <property type="entry name" value="GHMP_kinase_C_dom"/>
</dbReference>
<dbReference type="Proteomes" id="UP000197277">
    <property type="component" value="Unassembled WGS sequence"/>
</dbReference>